<sequence length="1179" mass="130452">MTHVLIVEDIEENRYFLKVLLEGHGYRVTAARDGLEALLAARRNPPDIVVSDVLMPNMDGFSLCRAWMQDETLRAIPFIFYSATYKTPDDEKLALSLGALRYLIKPLESDVFLGELNSALREWTSAQTLAPSAIEETVFRNQHASALSRKLQDKIAQLEVANRQLRGSEARYRTLFESAPDGIAVFSGSAEGQLIEGNTSLCQLLGYSRDELIAMRPTDIVTEPDIAQIGPAIDVAQSMPSHQGEWRFKRKDGSGITTEVVATTMPDGDFLALIRDITERKKHENELRQLNQTLELIRECHKILVYSSDEASLLAGVCRRIAESGGYLFVWVGLAEPDAARQLRPVAWSGIEDAPLLATTTDIAWDDAASEQGPAGTAVRTGKPVMVRDLQMDSRVLPWRAACVRVGIDSVISLPLRAGDQMLGAISMYARQADAFDASAVDLLSELANDLAYGLAALRETAERQRVELALTLRQHAVDSSSNGIVITEAAEPDNPLVYVNPAFEQITGYPAQEVLGHNPRFLAGHDLEQIGLTEIRAGLRGQRPARALLRNYRKDGRLFWNDLSVAPVRDASGRATHFISVINDVTDRVNYETQLEHQANHDALTGLANRNLLADRMAQAITHAQRANRLVAVMLLDLDRFKVINDSLGHGTGDALLKVVAERLSTCVRAGDTMARLGGDEFVVVMIDVANENDVAPLARTMLSLLAEEISVAGHDVVVTASLGIALYPRDGATAETLLQNADVAMYRAKELGRNVSQFYTPEMNAQTLQRLELETGLRRALERSELELFYQPKVELQRGQVVGAEALIRWRHPLLGMVSPAEFIPLAEETGLIVPIGQWVIETACAQLKAWQNEGLPDISVAVNLSARQFEQDDLPNAVAQALQRSGIVASDLELEVTESAVMLNPERTVCILRELKRIGVRLALDDFGTGYSSLNYLKRFPIDTLKIDRSFVRNITTEPDDAAIAVAVISLAHSLKRRVVAEGVETESQLRYLHRHRCDEMQGYYFSSPLPVHELADLLRSGRSLPLGDPTLSDAVRTLLLVDDEPSILAALRRVLRRDRYRILTAGSAVEGLELLALNEVQVIISDQRMPTTSGTEFLGRVKELHPNTVRIVLSGYTDLQTVTDAVNRGSIYKFLTKPWDDEQLREQIRDAFTHFEARKAARTAEQTINPTTGYC</sequence>
<dbReference type="PROSITE" id="PS50110">
    <property type="entry name" value="RESPONSE_REGULATORY"/>
    <property type="match status" value="2"/>
</dbReference>
<feature type="domain" description="PAS" evidence="7">
    <location>
        <begin position="470"/>
        <end position="519"/>
    </location>
</feature>
<dbReference type="STRING" id="1454003.AW10_03499"/>
<dbReference type="AlphaFoldDB" id="A0A011QGB6"/>
<gene>
    <name evidence="11" type="primary">cph2_6</name>
    <name evidence="11" type="ORF">AW10_03499</name>
</gene>
<dbReference type="PANTHER" id="PTHR44757">
    <property type="entry name" value="DIGUANYLATE CYCLASE DGCP"/>
    <property type="match status" value="1"/>
</dbReference>
<dbReference type="GO" id="GO:0071732">
    <property type="term" value="P:cellular response to nitric oxide"/>
    <property type="evidence" value="ECO:0007669"/>
    <property type="project" value="UniProtKB-ARBA"/>
</dbReference>
<evidence type="ECO:0000259" key="10">
    <source>
        <dbReference type="PROSITE" id="PS50887"/>
    </source>
</evidence>
<feature type="domain" description="PAS" evidence="7">
    <location>
        <begin position="168"/>
        <end position="213"/>
    </location>
</feature>
<dbReference type="SMART" id="SM00448">
    <property type="entry name" value="REC"/>
    <property type="match status" value="2"/>
</dbReference>
<evidence type="ECO:0000256" key="1">
    <source>
        <dbReference type="ARBA" id="ARBA00022679"/>
    </source>
</evidence>
<protein>
    <submittedName>
        <fullName evidence="11">Bacteriophytochrome cph2</fullName>
    </submittedName>
</protein>
<dbReference type="Gene3D" id="3.30.450.20">
    <property type="entry name" value="PAS domain"/>
    <property type="match status" value="2"/>
</dbReference>
<keyword evidence="5" id="KW-0175">Coiled coil</keyword>
<feature type="domain" description="EAL" evidence="9">
    <location>
        <begin position="772"/>
        <end position="1026"/>
    </location>
</feature>
<dbReference type="FunFam" id="3.20.20.450:FF:000001">
    <property type="entry name" value="Cyclic di-GMP phosphodiesterase yahA"/>
    <property type="match status" value="1"/>
</dbReference>
<dbReference type="InterPro" id="IPR001633">
    <property type="entry name" value="EAL_dom"/>
</dbReference>
<feature type="domain" description="GGDEF" evidence="10">
    <location>
        <begin position="630"/>
        <end position="763"/>
    </location>
</feature>
<dbReference type="InterPro" id="IPR043128">
    <property type="entry name" value="Rev_trsase/Diguanyl_cyclase"/>
</dbReference>
<dbReference type="PROSITE" id="PS50113">
    <property type="entry name" value="PAC"/>
    <property type="match status" value="2"/>
</dbReference>
<dbReference type="GO" id="GO:0000160">
    <property type="term" value="P:phosphorelay signal transduction system"/>
    <property type="evidence" value="ECO:0007669"/>
    <property type="project" value="InterPro"/>
</dbReference>
<feature type="domain" description="Response regulatory" evidence="6">
    <location>
        <begin position="3"/>
        <end position="120"/>
    </location>
</feature>
<accession>A0A011QGB6</accession>
<dbReference type="NCBIfam" id="TIGR00229">
    <property type="entry name" value="sensory_box"/>
    <property type="match status" value="2"/>
</dbReference>
<dbReference type="SUPFAM" id="SSF52172">
    <property type="entry name" value="CheY-like"/>
    <property type="match status" value="2"/>
</dbReference>
<dbReference type="SUPFAM" id="SSF55785">
    <property type="entry name" value="PYP-like sensor domain (PAS domain)"/>
    <property type="match status" value="2"/>
</dbReference>
<evidence type="ECO:0000256" key="3">
    <source>
        <dbReference type="ARBA" id="ARBA00051114"/>
    </source>
</evidence>
<dbReference type="SUPFAM" id="SSF55073">
    <property type="entry name" value="Nucleotide cyclase"/>
    <property type="match status" value="1"/>
</dbReference>
<dbReference type="InterPro" id="IPR000014">
    <property type="entry name" value="PAS"/>
</dbReference>
<feature type="domain" description="PAC" evidence="8">
    <location>
        <begin position="544"/>
        <end position="598"/>
    </location>
</feature>
<dbReference type="CDD" id="cd00130">
    <property type="entry name" value="PAS"/>
    <property type="match status" value="2"/>
</dbReference>
<dbReference type="NCBIfam" id="TIGR00254">
    <property type="entry name" value="GGDEF"/>
    <property type="match status" value="1"/>
</dbReference>
<dbReference type="Gene3D" id="3.30.70.270">
    <property type="match status" value="1"/>
</dbReference>
<dbReference type="SUPFAM" id="SSF55781">
    <property type="entry name" value="GAF domain-like"/>
    <property type="match status" value="1"/>
</dbReference>
<proteinExistence type="predicted"/>
<keyword evidence="1" id="KW-0808">Transferase</keyword>
<dbReference type="PANTHER" id="PTHR44757:SF2">
    <property type="entry name" value="BIOFILM ARCHITECTURE MAINTENANCE PROTEIN MBAA"/>
    <property type="match status" value="1"/>
</dbReference>
<dbReference type="GO" id="GO:0071111">
    <property type="term" value="F:cyclic-guanylate-specific phosphodiesterase activity"/>
    <property type="evidence" value="ECO:0007669"/>
    <property type="project" value="UniProtKB-EC"/>
</dbReference>
<evidence type="ECO:0000256" key="2">
    <source>
        <dbReference type="ARBA" id="ARBA00022777"/>
    </source>
</evidence>
<dbReference type="InterPro" id="IPR052155">
    <property type="entry name" value="Biofilm_reg_signaling"/>
</dbReference>
<evidence type="ECO:0000259" key="6">
    <source>
        <dbReference type="PROSITE" id="PS50110"/>
    </source>
</evidence>
<dbReference type="SMART" id="SM00091">
    <property type="entry name" value="PAS"/>
    <property type="match status" value="2"/>
</dbReference>
<dbReference type="PROSITE" id="PS50887">
    <property type="entry name" value="GGDEF"/>
    <property type="match status" value="1"/>
</dbReference>
<dbReference type="Pfam" id="PF00563">
    <property type="entry name" value="EAL"/>
    <property type="match status" value="1"/>
</dbReference>
<dbReference type="SUPFAM" id="SSF141868">
    <property type="entry name" value="EAL domain-like"/>
    <property type="match status" value="1"/>
</dbReference>
<dbReference type="EMBL" id="JEMX01000088">
    <property type="protein sequence ID" value="EXI77864.1"/>
    <property type="molecule type" value="Genomic_DNA"/>
</dbReference>
<dbReference type="GO" id="GO:0016301">
    <property type="term" value="F:kinase activity"/>
    <property type="evidence" value="ECO:0007669"/>
    <property type="project" value="UniProtKB-KW"/>
</dbReference>
<dbReference type="InterPro" id="IPR003018">
    <property type="entry name" value="GAF"/>
</dbReference>
<dbReference type="PROSITE" id="PS50883">
    <property type="entry name" value="EAL"/>
    <property type="match status" value="1"/>
</dbReference>
<comment type="caution">
    <text evidence="11">The sequence shown here is derived from an EMBL/GenBank/DDBJ whole genome shotgun (WGS) entry which is preliminary data.</text>
</comment>
<dbReference type="InterPro" id="IPR000700">
    <property type="entry name" value="PAS-assoc_C"/>
</dbReference>
<dbReference type="PROSITE" id="PS50112">
    <property type="entry name" value="PAS"/>
    <property type="match status" value="2"/>
</dbReference>
<dbReference type="InterPro" id="IPR035965">
    <property type="entry name" value="PAS-like_dom_sf"/>
</dbReference>
<feature type="modified residue" description="4-aspartylphosphate" evidence="4">
    <location>
        <position position="52"/>
    </location>
</feature>
<evidence type="ECO:0000313" key="11">
    <source>
        <dbReference type="EMBL" id="EXI77864.1"/>
    </source>
</evidence>
<feature type="modified residue" description="4-aspartylphosphate" evidence="4">
    <location>
        <position position="1090"/>
    </location>
</feature>
<dbReference type="InterPro" id="IPR000160">
    <property type="entry name" value="GGDEF_dom"/>
</dbReference>
<dbReference type="Pfam" id="PF00990">
    <property type="entry name" value="GGDEF"/>
    <property type="match status" value="1"/>
</dbReference>
<feature type="domain" description="PAC" evidence="8">
    <location>
        <begin position="242"/>
        <end position="289"/>
    </location>
</feature>
<dbReference type="InterPro" id="IPR029787">
    <property type="entry name" value="Nucleotide_cyclase"/>
</dbReference>
<dbReference type="SMART" id="SM00065">
    <property type="entry name" value="GAF"/>
    <property type="match status" value="1"/>
</dbReference>
<evidence type="ECO:0000313" key="12">
    <source>
        <dbReference type="Proteomes" id="UP000021816"/>
    </source>
</evidence>
<evidence type="ECO:0000259" key="9">
    <source>
        <dbReference type="PROSITE" id="PS50883"/>
    </source>
</evidence>
<dbReference type="InterPro" id="IPR029016">
    <property type="entry name" value="GAF-like_dom_sf"/>
</dbReference>
<dbReference type="Gene3D" id="3.30.450.40">
    <property type="match status" value="1"/>
</dbReference>
<evidence type="ECO:0000259" key="7">
    <source>
        <dbReference type="PROSITE" id="PS50112"/>
    </source>
</evidence>
<dbReference type="InterPro" id="IPR001789">
    <property type="entry name" value="Sig_transdc_resp-reg_receiver"/>
</dbReference>
<dbReference type="SMART" id="SM00086">
    <property type="entry name" value="PAC"/>
    <property type="match status" value="2"/>
</dbReference>
<dbReference type="InterPro" id="IPR011006">
    <property type="entry name" value="CheY-like_superfamily"/>
</dbReference>
<dbReference type="CDD" id="cd17569">
    <property type="entry name" value="REC_HupR-like"/>
    <property type="match status" value="1"/>
</dbReference>
<comment type="catalytic activity">
    <reaction evidence="3">
        <text>3',3'-c-di-GMP + H2O = 5'-phosphoguanylyl(3'-&gt;5')guanosine + H(+)</text>
        <dbReference type="Rhea" id="RHEA:24902"/>
        <dbReference type="ChEBI" id="CHEBI:15377"/>
        <dbReference type="ChEBI" id="CHEBI:15378"/>
        <dbReference type="ChEBI" id="CHEBI:58754"/>
        <dbReference type="ChEBI" id="CHEBI:58805"/>
        <dbReference type="EC" id="3.1.4.52"/>
    </reaction>
    <physiologicalReaction direction="left-to-right" evidence="3">
        <dbReference type="Rhea" id="RHEA:24903"/>
    </physiologicalReaction>
</comment>
<keyword evidence="4" id="KW-0597">Phosphoprotein</keyword>
<feature type="coiled-coil region" evidence="5">
    <location>
        <begin position="273"/>
        <end position="300"/>
    </location>
</feature>
<dbReference type="FunFam" id="3.30.70.270:FF:000001">
    <property type="entry name" value="Diguanylate cyclase domain protein"/>
    <property type="match status" value="1"/>
</dbReference>
<dbReference type="Pfam" id="PF13185">
    <property type="entry name" value="GAF_2"/>
    <property type="match status" value="1"/>
</dbReference>
<feature type="coiled-coil region" evidence="5">
    <location>
        <begin position="144"/>
        <end position="171"/>
    </location>
</feature>
<feature type="domain" description="Response regulatory" evidence="6">
    <location>
        <begin position="1041"/>
        <end position="1156"/>
    </location>
</feature>
<dbReference type="CDD" id="cd01948">
    <property type="entry name" value="EAL"/>
    <property type="match status" value="1"/>
</dbReference>
<dbReference type="PATRIC" id="fig|1454003.3.peg.3554"/>
<reference evidence="11 12" key="1">
    <citation type="submission" date="2014-02" db="EMBL/GenBank/DDBJ databases">
        <title>Expanding our view of genomic diversity in Candidatus Accumulibacter clades.</title>
        <authorList>
            <person name="Skennerton C.T."/>
            <person name="Barr J.J."/>
            <person name="Slater F.R."/>
            <person name="Bond P.L."/>
            <person name="Tyson G.W."/>
        </authorList>
    </citation>
    <scope>NUCLEOTIDE SEQUENCE [LARGE SCALE GENOMIC DNA]</scope>
    <source>
        <strain evidence="12">BA-92</strain>
    </source>
</reference>
<name>A0A011QGB6_9PROT</name>
<evidence type="ECO:0000256" key="5">
    <source>
        <dbReference type="SAM" id="Coils"/>
    </source>
</evidence>
<dbReference type="Pfam" id="PF13426">
    <property type="entry name" value="PAS_9"/>
    <property type="match status" value="2"/>
</dbReference>
<organism evidence="11 12">
    <name type="scientific">Candidatus Accumulibacter appositus</name>
    <dbReference type="NCBI Taxonomy" id="1454003"/>
    <lineage>
        <taxon>Bacteria</taxon>
        <taxon>Pseudomonadati</taxon>
        <taxon>Pseudomonadota</taxon>
        <taxon>Betaproteobacteria</taxon>
        <taxon>Candidatus Accumulibacter</taxon>
    </lineage>
</organism>
<dbReference type="InterPro" id="IPR001610">
    <property type="entry name" value="PAC"/>
</dbReference>
<dbReference type="Gene3D" id="3.40.50.2300">
    <property type="match status" value="2"/>
</dbReference>
<keyword evidence="2" id="KW-0418">Kinase</keyword>
<dbReference type="Gene3D" id="3.20.20.450">
    <property type="entry name" value="EAL domain"/>
    <property type="match status" value="1"/>
</dbReference>
<evidence type="ECO:0000256" key="4">
    <source>
        <dbReference type="PROSITE-ProRule" id="PRU00169"/>
    </source>
</evidence>
<dbReference type="CDD" id="cd01949">
    <property type="entry name" value="GGDEF"/>
    <property type="match status" value="1"/>
</dbReference>
<dbReference type="SMART" id="SM00267">
    <property type="entry name" value="GGDEF"/>
    <property type="match status" value="1"/>
</dbReference>
<dbReference type="SMART" id="SM00052">
    <property type="entry name" value="EAL"/>
    <property type="match status" value="1"/>
</dbReference>
<dbReference type="Pfam" id="PF00072">
    <property type="entry name" value="Response_reg"/>
    <property type="match status" value="2"/>
</dbReference>
<dbReference type="Proteomes" id="UP000021816">
    <property type="component" value="Unassembled WGS sequence"/>
</dbReference>
<evidence type="ECO:0000259" key="8">
    <source>
        <dbReference type="PROSITE" id="PS50113"/>
    </source>
</evidence>
<dbReference type="InterPro" id="IPR035919">
    <property type="entry name" value="EAL_sf"/>
</dbReference>